<evidence type="ECO:0000259" key="1">
    <source>
        <dbReference type="Pfam" id="PF00534"/>
    </source>
</evidence>
<dbReference type="PANTHER" id="PTHR12526:SF630">
    <property type="entry name" value="GLYCOSYLTRANSFERASE"/>
    <property type="match status" value="1"/>
</dbReference>
<dbReference type="PANTHER" id="PTHR12526">
    <property type="entry name" value="GLYCOSYLTRANSFERASE"/>
    <property type="match status" value="1"/>
</dbReference>
<comment type="caution">
    <text evidence="3">The sequence shown here is derived from an EMBL/GenBank/DDBJ whole genome shotgun (WGS) entry which is preliminary data.</text>
</comment>
<organism evidence="3 4">
    <name type="scientific">Porphyromonas levii</name>
    <dbReference type="NCBI Taxonomy" id="28114"/>
    <lineage>
        <taxon>Bacteria</taxon>
        <taxon>Pseudomonadati</taxon>
        <taxon>Bacteroidota</taxon>
        <taxon>Bacteroidia</taxon>
        <taxon>Bacteroidales</taxon>
        <taxon>Porphyromonadaceae</taxon>
        <taxon>Porphyromonas</taxon>
    </lineage>
</organism>
<keyword evidence="4" id="KW-1185">Reference proteome</keyword>
<dbReference type="CDD" id="cd03820">
    <property type="entry name" value="GT4_AmsD-like"/>
    <property type="match status" value="1"/>
</dbReference>
<evidence type="ECO:0000313" key="4">
    <source>
        <dbReference type="Proteomes" id="UP000297225"/>
    </source>
</evidence>
<dbReference type="Pfam" id="PF00534">
    <property type="entry name" value="Glycos_transf_1"/>
    <property type="match status" value="1"/>
</dbReference>
<feature type="domain" description="Glycosyltransferase subfamily 4-like N-terminal" evidence="2">
    <location>
        <begin position="23"/>
        <end position="168"/>
    </location>
</feature>
<sequence>MTSIMNTVNRKHITFIVRGLHDMGGIERVTIVVASMLANVGYRVSILCLQRGTPYFDIPEEIGLYNLNDVRGRSRSARLKAWMKEERPDLVVISGTNRPLFILRAIGDCPAIGWEHLNATISAHPLHNLYRKFYARRCMIVTLSNADKESWQKKFPSSDVHCIPNPVTLPKSTPSSLENKRILAVGRLAGQKGFDLLIKAWAKIEKLYPDWKLRIVGSGRWEKRLLQLIAQLGIEQRIEMLPATPEITKEYQDASIYALSSRYEGFGLVLVEAMQLGLPVVSFDCPHGPREIVSHGETGLLVPNGDVDAFAEALSTIISNPTMREEMAKEALVQVERFGNKVITTKWVDLIEQMTSKD</sequence>
<proteinExistence type="predicted"/>
<dbReference type="Proteomes" id="UP000297225">
    <property type="component" value="Unassembled WGS sequence"/>
</dbReference>
<dbReference type="GO" id="GO:0016757">
    <property type="term" value="F:glycosyltransferase activity"/>
    <property type="evidence" value="ECO:0007669"/>
    <property type="project" value="InterPro"/>
</dbReference>
<dbReference type="Gene3D" id="3.40.50.2000">
    <property type="entry name" value="Glycogen Phosphorylase B"/>
    <property type="match status" value="2"/>
</dbReference>
<dbReference type="AlphaFoldDB" id="A0A4Y8WME7"/>
<accession>A0A4Y8WME7</accession>
<dbReference type="EMBL" id="SPNC01000156">
    <property type="protein sequence ID" value="TFH94244.1"/>
    <property type="molecule type" value="Genomic_DNA"/>
</dbReference>
<dbReference type="InterPro" id="IPR001296">
    <property type="entry name" value="Glyco_trans_1"/>
</dbReference>
<dbReference type="InterPro" id="IPR028098">
    <property type="entry name" value="Glyco_trans_4-like_N"/>
</dbReference>
<feature type="domain" description="Glycosyl transferase family 1" evidence="1">
    <location>
        <begin position="171"/>
        <end position="331"/>
    </location>
</feature>
<dbReference type="STRING" id="1122973.GCA_000379925_01362"/>
<dbReference type="SUPFAM" id="SSF53756">
    <property type="entry name" value="UDP-Glycosyltransferase/glycogen phosphorylase"/>
    <property type="match status" value="1"/>
</dbReference>
<evidence type="ECO:0000313" key="3">
    <source>
        <dbReference type="EMBL" id="TFH94244.1"/>
    </source>
</evidence>
<reference evidence="3 4" key="1">
    <citation type="submission" date="2019-03" db="EMBL/GenBank/DDBJ databases">
        <title>Porphyromonas levii Isolated from the Uterus of Dairy Cows.</title>
        <authorList>
            <person name="Francis A.M."/>
        </authorList>
    </citation>
    <scope>NUCLEOTIDE SEQUENCE [LARGE SCALE GENOMIC DNA]</scope>
    <source>
        <strain evidence="3 4">AF5678</strain>
    </source>
</reference>
<dbReference type="OrthoDB" id="9811239at2"/>
<protein>
    <submittedName>
        <fullName evidence="3">Glycosyltransferase family 4 protein</fullName>
    </submittedName>
</protein>
<name>A0A4Y8WME7_9PORP</name>
<dbReference type="Pfam" id="PF13439">
    <property type="entry name" value="Glyco_transf_4"/>
    <property type="match status" value="1"/>
</dbReference>
<evidence type="ECO:0000259" key="2">
    <source>
        <dbReference type="Pfam" id="PF13439"/>
    </source>
</evidence>
<gene>
    <name evidence="3" type="ORF">E4P47_08365</name>
</gene>
<keyword evidence="3" id="KW-0808">Transferase</keyword>